<dbReference type="SUPFAM" id="SSF52540">
    <property type="entry name" value="P-loop containing nucleoside triphosphate hydrolases"/>
    <property type="match status" value="1"/>
</dbReference>
<dbReference type="InterPro" id="IPR036388">
    <property type="entry name" value="WH-like_DNA-bd_sf"/>
</dbReference>
<dbReference type="PANTHER" id="PTHR47691">
    <property type="entry name" value="REGULATOR-RELATED"/>
    <property type="match status" value="1"/>
</dbReference>
<organism evidence="4 5">
    <name type="scientific">Phytohabitans kaempferiae</name>
    <dbReference type="NCBI Taxonomy" id="1620943"/>
    <lineage>
        <taxon>Bacteria</taxon>
        <taxon>Bacillati</taxon>
        <taxon>Actinomycetota</taxon>
        <taxon>Actinomycetes</taxon>
        <taxon>Micromonosporales</taxon>
        <taxon>Micromonosporaceae</taxon>
    </lineage>
</organism>
<feature type="DNA-binding region" description="OmpR/PhoB-type" evidence="2">
    <location>
        <begin position="1"/>
        <end position="99"/>
    </location>
</feature>
<evidence type="ECO:0000256" key="1">
    <source>
        <dbReference type="ARBA" id="ARBA00023125"/>
    </source>
</evidence>
<dbReference type="Gene3D" id="3.40.50.300">
    <property type="entry name" value="P-loop containing nucleotide triphosphate hydrolases"/>
    <property type="match status" value="1"/>
</dbReference>
<dbReference type="InterPro" id="IPR027417">
    <property type="entry name" value="P-loop_NTPase"/>
</dbReference>
<gene>
    <name evidence="4" type="ORF">ACFFIA_03065</name>
</gene>
<dbReference type="Gene3D" id="1.10.10.10">
    <property type="entry name" value="Winged helix-like DNA-binding domain superfamily/Winged helix DNA-binding domain"/>
    <property type="match status" value="1"/>
</dbReference>
<evidence type="ECO:0000313" key="5">
    <source>
        <dbReference type="Proteomes" id="UP001589867"/>
    </source>
</evidence>
<evidence type="ECO:0000256" key="2">
    <source>
        <dbReference type="PROSITE-ProRule" id="PRU01091"/>
    </source>
</evidence>
<protein>
    <submittedName>
        <fullName evidence="4">Winged helix-turn-helix domain-containing protein</fullName>
    </submittedName>
</protein>
<dbReference type="InterPro" id="IPR016032">
    <property type="entry name" value="Sig_transdc_resp-reg_C-effctor"/>
</dbReference>
<comment type="caution">
    <text evidence="4">The sequence shown here is derived from an EMBL/GenBank/DDBJ whole genome shotgun (WGS) entry which is preliminary data.</text>
</comment>
<name>A0ABV6LWL0_9ACTN</name>
<keyword evidence="5" id="KW-1185">Reference proteome</keyword>
<reference evidence="4 5" key="1">
    <citation type="submission" date="2024-09" db="EMBL/GenBank/DDBJ databases">
        <authorList>
            <person name="Sun Q."/>
            <person name="Mori K."/>
        </authorList>
    </citation>
    <scope>NUCLEOTIDE SEQUENCE [LARGE SCALE GENOMIC DNA]</scope>
    <source>
        <strain evidence="4 5">TBRC 3947</strain>
    </source>
</reference>
<sequence>MVVYRFGSFGLDTRARELRAHGTVVHLEPQVFDVLAHLIANRDRLVPKEELLDTVWGSRFVTESALASRLRSVRAAVGDDGATQALIRTERGRGYRFVGTVREEVTPLWTAAGRLPSARTPLIGRRADIDALRELLSGHRLVTITGPGGAGKSTLGIEVARSMPDVAFVELAAVRGPGEIIRAVAEATSVEGAAADDPGLLVASLAARPLTLVLDNCEHLLDGVAVLADRLLDANPAAQLLATSREPLGIDGEAVHPLGSLGPDAATLFVTRAEAASRRPRLDPADPSVVELCDRLDGLPLAIELAAAQLRHLTLADLLARLDDRLGLLVGGRPRAGARHATLVGTLQWSHQLLAEPARDLFDRLGIFPASFDLPAATAVATARLGGTTTDPVAATNTLGDLVAKNLVVHDEGRYRLLETIRLYAAQRMDTAGSRPGLVEAVRQHVVTRVTAQSRVHAWLSAEGAARNRDDIANVRLAFEASVAGSAYVDAVDIMIGLSTLWRNAASYAEGLRWADMLRPLALAPRDRLWLHILEADLGLGSGDPRKMADAAHAAVALASDVDDPAAAVIAGMYRSLAAITRPDRAVAGFDAIYPHAYDAGGRALDRLVRAFRAVALLWADRPDEVSAEVQALTDSPGHGYDRYICIWAAFMKALLERDGPRLRRLMDIQIDNVHRSGLRENWLTMFDTALTMIAHGEDHLPTLDRARRRAEAEGRRADADIVFALAYAAACQDNWPLAAELLEASSDSLFRDTANFTQHRAVRDLLVRPKLSPEELATAKQRAKSRTIHEILTAHGLDPDPPSTPQS</sequence>
<dbReference type="SMART" id="SM00862">
    <property type="entry name" value="Trans_reg_C"/>
    <property type="match status" value="1"/>
</dbReference>
<proteinExistence type="predicted"/>
<dbReference type="Proteomes" id="UP001589867">
    <property type="component" value="Unassembled WGS sequence"/>
</dbReference>
<dbReference type="RefSeq" id="WP_377244870.1">
    <property type="nucleotide sequence ID" value="NZ_JBHLUH010000004.1"/>
</dbReference>
<feature type="domain" description="OmpR/PhoB-type" evidence="3">
    <location>
        <begin position="1"/>
        <end position="99"/>
    </location>
</feature>
<dbReference type="PRINTS" id="PR00364">
    <property type="entry name" value="DISEASERSIST"/>
</dbReference>
<evidence type="ECO:0000313" key="4">
    <source>
        <dbReference type="EMBL" id="MFC0526633.1"/>
    </source>
</evidence>
<keyword evidence="1 2" id="KW-0238">DNA-binding</keyword>
<dbReference type="InterPro" id="IPR001867">
    <property type="entry name" value="OmpR/PhoB-type_DNA-bd"/>
</dbReference>
<dbReference type="EMBL" id="JBHLUH010000004">
    <property type="protein sequence ID" value="MFC0526633.1"/>
    <property type="molecule type" value="Genomic_DNA"/>
</dbReference>
<dbReference type="SUPFAM" id="SSF46894">
    <property type="entry name" value="C-terminal effector domain of the bipartite response regulators"/>
    <property type="match status" value="1"/>
</dbReference>
<accession>A0ABV6LWL0</accession>
<dbReference type="CDD" id="cd00383">
    <property type="entry name" value="trans_reg_C"/>
    <property type="match status" value="1"/>
</dbReference>
<evidence type="ECO:0000259" key="3">
    <source>
        <dbReference type="PROSITE" id="PS51755"/>
    </source>
</evidence>
<dbReference type="PANTHER" id="PTHR47691:SF3">
    <property type="entry name" value="HTH-TYPE TRANSCRIPTIONAL REGULATOR RV0890C-RELATED"/>
    <property type="match status" value="1"/>
</dbReference>
<dbReference type="PROSITE" id="PS51755">
    <property type="entry name" value="OMPR_PHOB"/>
    <property type="match status" value="1"/>
</dbReference>
<dbReference type="Pfam" id="PF00486">
    <property type="entry name" value="Trans_reg_C"/>
    <property type="match status" value="1"/>
</dbReference>